<name>A0AAV7Z2I0_9EUKA</name>
<comment type="caution">
    <text evidence="1">The sequence shown here is derived from an EMBL/GenBank/DDBJ whole genome shotgun (WGS) entry which is preliminary data.</text>
</comment>
<dbReference type="InterPro" id="IPR036754">
    <property type="entry name" value="YbaK/aa-tRNA-synt-asso_dom_sf"/>
</dbReference>
<evidence type="ECO:0000313" key="1">
    <source>
        <dbReference type="EMBL" id="KAJ3435260.1"/>
    </source>
</evidence>
<protein>
    <submittedName>
        <fullName evidence="1">Ybak/aminoacyl-tRNA synthetase-associated domain-containing protein</fullName>
    </submittedName>
</protein>
<organism evidence="1 2">
    <name type="scientific">Anaeramoeba flamelloides</name>
    <dbReference type="NCBI Taxonomy" id="1746091"/>
    <lineage>
        <taxon>Eukaryota</taxon>
        <taxon>Metamonada</taxon>
        <taxon>Anaeramoebidae</taxon>
        <taxon>Anaeramoeba</taxon>
    </lineage>
</organism>
<dbReference type="EMBL" id="JANTQA010000042">
    <property type="protein sequence ID" value="KAJ3435260.1"/>
    <property type="molecule type" value="Genomic_DNA"/>
</dbReference>
<dbReference type="Proteomes" id="UP001146793">
    <property type="component" value="Unassembled WGS sequence"/>
</dbReference>
<dbReference type="GO" id="GO:0002161">
    <property type="term" value="F:aminoacyl-tRNA deacylase activity"/>
    <property type="evidence" value="ECO:0007669"/>
    <property type="project" value="InterPro"/>
</dbReference>
<dbReference type="AlphaFoldDB" id="A0AAV7Z2I0"/>
<proteinExistence type="predicted"/>
<reference evidence="1" key="1">
    <citation type="submission" date="2022-08" db="EMBL/GenBank/DDBJ databases">
        <title>Novel sulphate-reducing endosymbionts in the free-living metamonad Anaeramoeba.</title>
        <authorList>
            <person name="Jerlstrom-Hultqvist J."/>
            <person name="Cepicka I."/>
            <person name="Gallot-Lavallee L."/>
            <person name="Salas-Leiva D."/>
            <person name="Curtis B.A."/>
            <person name="Zahonova K."/>
            <person name="Pipaliya S."/>
            <person name="Dacks J."/>
            <person name="Roger A.J."/>
        </authorList>
    </citation>
    <scope>NUCLEOTIDE SEQUENCE</scope>
    <source>
        <strain evidence="1">Busselton2</strain>
    </source>
</reference>
<evidence type="ECO:0000313" key="2">
    <source>
        <dbReference type="Proteomes" id="UP001146793"/>
    </source>
</evidence>
<accession>A0AAV7Z2I0</accession>
<dbReference type="SUPFAM" id="SSF55826">
    <property type="entry name" value="YbaK/ProRS associated domain"/>
    <property type="match status" value="1"/>
</dbReference>
<dbReference type="PANTHER" id="PTHR30411">
    <property type="entry name" value="CYTOPLASMIC PROTEIN"/>
    <property type="match status" value="1"/>
</dbReference>
<dbReference type="Gene3D" id="3.90.960.10">
    <property type="entry name" value="YbaK/aminoacyl-tRNA synthetase-associated domain"/>
    <property type="match status" value="1"/>
</dbReference>
<gene>
    <name evidence="1" type="ORF">M0812_02391</name>
</gene>
<sequence length="221" mass="25958">METIEFLNKRIGQIEKAFEIDHSCRIGKTPLEVVQEIPEKVLKELNDYKLEYRAVKTPKEYYSKSLEYRREVLQAQSTAQLCKSVIFRNTLHTKPPKNFDFEKIDPMGLNKNILRTLFSEYICVLVQYEKRMEISEIAKYLQKHPLNVTNRKFEFIMADETVLQYEHNAVTPIGIQFPMIMSSGILENDFFWFGGGLVDLKIGTRVLDFMNIYDPVIIKMD</sequence>
<dbReference type="PANTHER" id="PTHR30411:SF4">
    <property type="entry name" value="YBAK_AMINOACYL-TRNA SYNTHETASE-ASSOCIATED DOMAIN-CONTAINING PROTEIN"/>
    <property type="match status" value="1"/>
</dbReference>